<dbReference type="RefSeq" id="WP_127790041.1">
    <property type="nucleotide sequence ID" value="NZ_SACL01000013.1"/>
</dbReference>
<evidence type="ECO:0000313" key="2">
    <source>
        <dbReference type="Proteomes" id="UP000282957"/>
    </source>
</evidence>
<comment type="caution">
    <text evidence="1">The sequence shown here is derived from an EMBL/GenBank/DDBJ whole genome shotgun (WGS) entry which is preliminary data.</text>
</comment>
<protein>
    <submittedName>
        <fullName evidence="1">Uncharacterized protein</fullName>
    </submittedName>
</protein>
<proteinExistence type="predicted"/>
<keyword evidence="2" id="KW-1185">Reference proteome</keyword>
<name>A0A437LYU7_9PROT</name>
<organism evidence="1 2">
    <name type="scientific">Rhodovarius crocodyli</name>
    <dbReference type="NCBI Taxonomy" id="1979269"/>
    <lineage>
        <taxon>Bacteria</taxon>
        <taxon>Pseudomonadati</taxon>
        <taxon>Pseudomonadota</taxon>
        <taxon>Alphaproteobacteria</taxon>
        <taxon>Acetobacterales</taxon>
        <taxon>Roseomonadaceae</taxon>
        <taxon>Rhodovarius</taxon>
    </lineage>
</organism>
<accession>A0A437LYU7</accession>
<evidence type="ECO:0000313" key="1">
    <source>
        <dbReference type="EMBL" id="RVT90599.1"/>
    </source>
</evidence>
<gene>
    <name evidence="1" type="ORF">EOD42_23490</name>
</gene>
<sequence>MPSAAETPARLLVLSASMNARHHAALAETLSDMRAAGLHADLVLAATAALDDGLARQVGAIFRLPEEPCPPRVPPAPPLAALAGLTITEPMLWRRPGEDGGFSVLLPPGTRWARLELRLDGARQISVWAADGPAAPSRIATADLAPGRRALEVEIPEATAAFTLLECRLEGGLRLLGLDCGDGRAVQRMSMALSGAAWLRLFRAGNWQASIRALRPPPRGMPPASPTLAAWLHRNLRHYDSVLMAFEAGPGSESMARCLLEATGVPRLLLLLLEGEEHEGVPGAALQQLRADAAAAICLRPDLWELPTAPAAVLSAARRLAGQAAPDPGAALGVERPFLLVASQEGTLPRGLEALLRPLTAAAGLDLVLAEAGLARRVSPWGGSTDARVPVASLLRGQDPRCIGLWLPEPLADERALIALGWEAGIPVLTHPLNPHARGLGAAAIDSMERIGDLLCDGAQRDGLAEDGRRRLAALERARSNWFRPVGEARA</sequence>
<dbReference type="EMBL" id="SACL01000013">
    <property type="protein sequence ID" value="RVT90599.1"/>
    <property type="molecule type" value="Genomic_DNA"/>
</dbReference>
<dbReference type="OrthoDB" id="10021482at2"/>
<dbReference type="AlphaFoldDB" id="A0A437LYU7"/>
<reference evidence="1 2" key="1">
    <citation type="submission" date="2019-01" db="EMBL/GenBank/DDBJ databases">
        <authorList>
            <person name="Chen W.-M."/>
        </authorList>
    </citation>
    <scope>NUCLEOTIDE SEQUENCE [LARGE SCALE GENOMIC DNA]</scope>
    <source>
        <strain evidence="1 2">CCP-6</strain>
    </source>
</reference>
<dbReference type="Proteomes" id="UP000282957">
    <property type="component" value="Unassembled WGS sequence"/>
</dbReference>